<keyword evidence="5" id="KW-0158">Chromosome</keyword>
<keyword evidence="9" id="KW-0226">DNA condensation</keyword>
<dbReference type="EMBL" id="IAAA01029768">
    <property type="protein sequence ID" value="LAA08711.1"/>
    <property type="molecule type" value="mRNA"/>
</dbReference>
<dbReference type="PANTHER" id="PTHR13108">
    <property type="entry name" value="CONDENSIN COMPLEX SUBUNIT 2"/>
    <property type="match status" value="1"/>
</dbReference>
<name>A0A2L2YKQ2_PARTP</name>
<dbReference type="PANTHER" id="PTHR13108:SF9">
    <property type="entry name" value="CONDENSIN COMPLEX SUBUNIT 2"/>
    <property type="match status" value="1"/>
</dbReference>
<evidence type="ECO:0000256" key="3">
    <source>
        <dbReference type="ARBA" id="ARBA00009471"/>
    </source>
</evidence>
<keyword evidence="6" id="KW-0963">Cytoplasm</keyword>
<dbReference type="GO" id="GO:0005737">
    <property type="term" value="C:cytoplasm"/>
    <property type="evidence" value="ECO:0007669"/>
    <property type="project" value="UniProtKB-SubCell"/>
</dbReference>
<dbReference type="InterPro" id="IPR022816">
    <property type="entry name" value="Condensin_barren_su2"/>
</dbReference>
<evidence type="ECO:0000256" key="7">
    <source>
        <dbReference type="ARBA" id="ARBA00022618"/>
    </source>
</evidence>
<evidence type="ECO:0000256" key="9">
    <source>
        <dbReference type="ARBA" id="ARBA00023067"/>
    </source>
</evidence>
<keyword evidence="8" id="KW-0498">Mitosis</keyword>
<evidence type="ECO:0000256" key="8">
    <source>
        <dbReference type="ARBA" id="ARBA00022776"/>
    </source>
</evidence>
<comment type="similarity">
    <text evidence="3">Belongs to the CND2 (condensin subunit 2) family.</text>
</comment>
<dbReference type="EMBL" id="IAAA01029767">
    <property type="protein sequence ID" value="LAA08708.1"/>
    <property type="molecule type" value="mRNA"/>
</dbReference>
<evidence type="ECO:0000313" key="12">
    <source>
        <dbReference type="EMBL" id="LAA08708.1"/>
    </source>
</evidence>
<feature type="compositionally biased region" description="Acidic residues" evidence="11">
    <location>
        <begin position="96"/>
        <end position="106"/>
    </location>
</feature>
<dbReference type="Pfam" id="PF05786">
    <property type="entry name" value="Cnd2"/>
    <property type="match status" value="1"/>
</dbReference>
<feature type="region of interest" description="Disordered" evidence="11">
    <location>
        <begin position="93"/>
        <end position="117"/>
    </location>
</feature>
<comment type="subcellular location">
    <subcellularLocation>
        <location evidence="1">Chromosome</location>
    </subcellularLocation>
    <subcellularLocation>
        <location evidence="2">Cytoplasm</location>
    </subcellularLocation>
</comment>
<protein>
    <recommendedName>
        <fullName evidence="4">Condensin complex subunit 2</fullName>
    </recommendedName>
</protein>
<proteinExistence type="evidence at transcript level"/>
<accession>A0A2L2YKQ2</accession>
<evidence type="ECO:0000256" key="4">
    <source>
        <dbReference type="ARBA" id="ARBA00016065"/>
    </source>
</evidence>
<organism evidence="12">
    <name type="scientific">Parasteatoda tepidariorum</name>
    <name type="common">Common house spider</name>
    <name type="synonym">Achaearanea tepidariorum</name>
    <dbReference type="NCBI Taxonomy" id="114398"/>
    <lineage>
        <taxon>Eukaryota</taxon>
        <taxon>Metazoa</taxon>
        <taxon>Ecdysozoa</taxon>
        <taxon>Arthropoda</taxon>
        <taxon>Chelicerata</taxon>
        <taxon>Arachnida</taxon>
        <taxon>Araneae</taxon>
        <taxon>Araneomorphae</taxon>
        <taxon>Entelegynae</taxon>
        <taxon>Araneoidea</taxon>
        <taxon>Theridiidae</taxon>
        <taxon>Parasteatoda</taxon>
    </lineage>
</organism>
<evidence type="ECO:0000256" key="2">
    <source>
        <dbReference type="ARBA" id="ARBA00004496"/>
    </source>
</evidence>
<keyword evidence="10" id="KW-0131">Cell cycle</keyword>
<dbReference type="GO" id="GO:0051301">
    <property type="term" value="P:cell division"/>
    <property type="evidence" value="ECO:0007669"/>
    <property type="project" value="UniProtKB-KW"/>
</dbReference>
<dbReference type="AlphaFoldDB" id="A0A2L2YKQ2"/>
<keyword evidence="7" id="KW-0132">Cell division</keyword>
<sequence length="618" mass="69795">MSEEEMVQHLALCLKLDAENKINTKNAFGLHLIDIMHHKIKHSIPDLQSASMSLQASSKIYAGRVDALYKETMQFHNQLQTIVLNKKVVEGRDQDIDGDDDNVDDEPKERRRTTKTKQSYITNEDNVSFKSEATYQNTMPHANYIAIKSAFCASRTAPKLLERLPLENDSCKLACVTALPCFNPLAPVPVVDFSYPAKRKGLIQKIQNVRLNYVESQSGTFCSDVFPPPSFRSPVGAPDMDPPSDDSFVIGSSPVREPQDADVEEIIDKFSVLDITADILVKDLSHAVVDANTVDRNRFPPNSALKRVLNTAEKSKVGKTPVKIRKEKAPREPFFNQQRVVDKAILKKTRRNELTDKDIDQWTMNDITAGSNGIELFSTLFSDNINIDNKRTILCTLQNLMLENTPQYFDGCFCKELQLWNKYGKQRNAQLIRPSSFGVCMNNNESEEIISEHSNFVVQSFQNLSLENSPANSPARSDDYDPGIDNMAPPDAGNMADSFAFENPISNHPSRRSGLFDDDLKSVMVTPPEMAQPITMRFETKPITLSTEKVKNAIWNVVEQAEETLLTELHQKLQKVFYDEFMPLQYVFTTLLILANEKCLLLENDSLGEIKVMKDILE</sequence>
<evidence type="ECO:0000256" key="6">
    <source>
        <dbReference type="ARBA" id="ARBA00022490"/>
    </source>
</evidence>
<evidence type="ECO:0000256" key="11">
    <source>
        <dbReference type="SAM" id="MobiDB-lite"/>
    </source>
</evidence>
<dbReference type="GO" id="GO:0003682">
    <property type="term" value="F:chromatin binding"/>
    <property type="evidence" value="ECO:0007669"/>
    <property type="project" value="TreeGrafter"/>
</dbReference>
<evidence type="ECO:0000256" key="5">
    <source>
        <dbReference type="ARBA" id="ARBA00022454"/>
    </source>
</evidence>
<dbReference type="GO" id="GO:0000796">
    <property type="term" value="C:condensin complex"/>
    <property type="evidence" value="ECO:0007669"/>
    <property type="project" value="InterPro"/>
</dbReference>
<evidence type="ECO:0000256" key="10">
    <source>
        <dbReference type="ARBA" id="ARBA00023306"/>
    </source>
</evidence>
<dbReference type="OrthoDB" id="6428685at2759"/>
<dbReference type="GO" id="GO:0007076">
    <property type="term" value="P:mitotic chromosome condensation"/>
    <property type="evidence" value="ECO:0007669"/>
    <property type="project" value="InterPro"/>
</dbReference>
<reference evidence="12" key="1">
    <citation type="journal article" date="2016" name="Mol. Ecol. Resour.">
        <title>Evaluation of the impact of RNA preservation methods of spiders for de novo transcriptome assembly.</title>
        <authorList>
            <person name="Kono N."/>
            <person name="Nakamura H."/>
            <person name="Ito Y."/>
            <person name="Tomita M."/>
            <person name="Arakawa K."/>
        </authorList>
    </citation>
    <scope>NUCLEOTIDE SEQUENCE</scope>
    <source>
        <tissue evidence="12">Whole body</tissue>
    </source>
</reference>
<evidence type="ECO:0000256" key="1">
    <source>
        <dbReference type="ARBA" id="ARBA00004286"/>
    </source>
</evidence>